<sequence>MPAPAPAPPEPGRDLRLGPVTIVIETPSSAGSAVRFRFAAPPGPVAPGLHVHPHAAERIDVQQGAVLVRRRGSRSVVVRPGEHATIPAGTPHDLWAVRRGTRGTATITPAIAIDETFAELATALHRLPPRPWELARIAGRHLDHTQIARIPLGLQRRAFRVLALGRG</sequence>
<dbReference type="Pfam" id="PF07883">
    <property type="entry name" value="Cupin_2"/>
    <property type="match status" value="1"/>
</dbReference>
<dbReference type="CDD" id="cd02208">
    <property type="entry name" value="cupin_RmlC-like"/>
    <property type="match status" value="1"/>
</dbReference>
<dbReference type="InterPro" id="IPR014710">
    <property type="entry name" value="RmlC-like_jellyroll"/>
</dbReference>
<name>A0A6J7G0F8_9ZZZZ</name>
<accession>A0A6J7G0F8</accession>
<dbReference type="InterPro" id="IPR013096">
    <property type="entry name" value="Cupin_2"/>
</dbReference>
<protein>
    <submittedName>
        <fullName evidence="2">Unannotated protein</fullName>
    </submittedName>
</protein>
<dbReference type="InterPro" id="IPR011051">
    <property type="entry name" value="RmlC_Cupin_sf"/>
</dbReference>
<proteinExistence type="predicted"/>
<evidence type="ECO:0000259" key="1">
    <source>
        <dbReference type="Pfam" id="PF07883"/>
    </source>
</evidence>
<dbReference type="SUPFAM" id="SSF51182">
    <property type="entry name" value="RmlC-like cupins"/>
    <property type="match status" value="1"/>
</dbReference>
<evidence type="ECO:0000313" key="2">
    <source>
        <dbReference type="EMBL" id="CAB4900024.1"/>
    </source>
</evidence>
<dbReference type="Gene3D" id="2.60.120.10">
    <property type="entry name" value="Jelly Rolls"/>
    <property type="match status" value="1"/>
</dbReference>
<reference evidence="2" key="1">
    <citation type="submission" date="2020-05" db="EMBL/GenBank/DDBJ databases">
        <authorList>
            <person name="Chiriac C."/>
            <person name="Salcher M."/>
            <person name="Ghai R."/>
            <person name="Kavagutti S V."/>
        </authorList>
    </citation>
    <scope>NUCLEOTIDE SEQUENCE</scope>
</reference>
<dbReference type="EMBL" id="CAFBMK010000017">
    <property type="protein sequence ID" value="CAB4900024.1"/>
    <property type="molecule type" value="Genomic_DNA"/>
</dbReference>
<organism evidence="2">
    <name type="scientific">freshwater metagenome</name>
    <dbReference type="NCBI Taxonomy" id="449393"/>
    <lineage>
        <taxon>unclassified sequences</taxon>
        <taxon>metagenomes</taxon>
        <taxon>ecological metagenomes</taxon>
    </lineage>
</organism>
<gene>
    <name evidence="2" type="ORF">UFOPK3564_00515</name>
</gene>
<feature type="domain" description="Cupin type-2" evidence="1">
    <location>
        <begin position="38"/>
        <end position="95"/>
    </location>
</feature>
<dbReference type="AlphaFoldDB" id="A0A6J7G0F8"/>